<dbReference type="InterPro" id="IPR004031">
    <property type="entry name" value="PMP22/EMP/MP20/Claudin"/>
</dbReference>
<evidence type="ECO:0000313" key="6">
    <source>
        <dbReference type="EnsemblMetazoa" id="SMAR009174-PA"/>
    </source>
</evidence>
<reference evidence="6" key="2">
    <citation type="submission" date="2015-02" db="UniProtKB">
        <authorList>
            <consortium name="EnsemblMetazoa"/>
        </authorList>
    </citation>
    <scope>IDENTIFICATION</scope>
</reference>
<evidence type="ECO:0000256" key="1">
    <source>
        <dbReference type="ARBA" id="ARBA00004141"/>
    </source>
</evidence>
<dbReference type="PhylomeDB" id="T1J6A5"/>
<reference evidence="7" key="1">
    <citation type="submission" date="2011-05" db="EMBL/GenBank/DDBJ databases">
        <authorList>
            <person name="Richards S.R."/>
            <person name="Qu J."/>
            <person name="Jiang H."/>
            <person name="Jhangiani S.N."/>
            <person name="Agravi P."/>
            <person name="Goodspeed R."/>
            <person name="Gross S."/>
            <person name="Mandapat C."/>
            <person name="Jackson L."/>
            <person name="Mathew T."/>
            <person name="Pu L."/>
            <person name="Thornton R."/>
            <person name="Saada N."/>
            <person name="Wilczek-Boney K.B."/>
            <person name="Lee S."/>
            <person name="Kovar C."/>
            <person name="Wu Y."/>
            <person name="Scherer S.E."/>
            <person name="Worley K.C."/>
            <person name="Muzny D.M."/>
            <person name="Gibbs R."/>
        </authorList>
    </citation>
    <scope>NUCLEOTIDE SEQUENCE</scope>
    <source>
        <strain evidence="7">Brora</strain>
    </source>
</reference>
<evidence type="ECO:0008006" key="8">
    <source>
        <dbReference type="Google" id="ProtNLM"/>
    </source>
</evidence>
<keyword evidence="2 5" id="KW-0812">Transmembrane</keyword>
<name>T1J6A5_STRMM</name>
<evidence type="ECO:0000256" key="4">
    <source>
        <dbReference type="ARBA" id="ARBA00023136"/>
    </source>
</evidence>
<feature type="transmembrane region" description="Helical" evidence="5">
    <location>
        <begin position="164"/>
        <end position="185"/>
    </location>
</feature>
<dbReference type="STRING" id="126957.T1J6A5"/>
<dbReference type="GO" id="GO:0016020">
    <property type="term" value="C:membrane"/>
    <property type="evidence" value="ECO:0007669"/>
    <property type="project" value="UniProtKB-SubCell"/>
</dbReference>
<dbReference type="HOGENOM" id="CLU_086785_0_0_1"/>
<dbReference type="eggNOG" id="ENOG502QPUD">
    <property type="taxonomic scope" value="Eukaryota"/>
</dbReference>
<keyword evidence="3 5" id="KW-1133">Transmembrane helix</keyword>
<proteinExistence type="predicted"/>
<dbReference type="GO" id="GO:0035151">
    <property type="term" value="P:regulation of tube size, open tracheal system"/>
    <property type="evidence" value="ECO:0007669"/>
    <property type="project" value="TreeGrafter"/>
</dbReference>
<evidence type="ECO:0000256" key="3">
    <source>
        <dbReference type="ARBA" id="ARBA00022989"/>
    </source>
</evidence>
<organism evidence="6 7">
    <name type="scientific">Strigamia maritima</name>
    <name type="common">European centipede</name>
    <name type="synonym">Geophilus maritimus</name>
    <dbReference type="NCBI Taxonomy" id="126957"/>
    <lineage>
        <taxon>Eukaryota</taxon>
        <taxon>Metazoa</taxon>
        <taxon>Ecdysozoa</taxon>
        <taxon>Arthropoda</taxon>
        <taxon>Myriapoda</taxon>
        <taxon>Chilopoda</taxon>
        <taxon>Pleurostigmophora</taxon>
        <taxon>Geophilomorpha</taxon>
        <taxon>Linotaeniidae</taxon>
        <taxon>Strigamia</taxon>
    </lineage>
</organism>
<dbReference type="EMBL" id="JH431874">
    <property type="status" value="NOT_ANNOTATED_CDS"/>
    <property type="molecule type" value="Genomic_DNA"/>
</dbReference>
<dbReference type="EnsemblMetazoa" id="SMAR009174-RA">
    <property type="protein sequence ID" value="SMAR009174-PA"/>
    <property type="gene ID" value="SMAR009174"/>
</dbReference>
<dbReference type="PANTHER" id="PTHR21284">
    <property type="entry name" value="EG:80H7.2 PROTEIN"/>
    <property type="match status" value="1"/>
</dbReference>
<dbReference type="PANTHER" id="PTHR21284:SF6">
    <property type="entry name" value="SINUOUS"/>
    <property type="match status" value="1"/>
</dbReference>
<dbReference type="Gene3D" id="1.20.140.150">
    <property type="match status" value="1"/>
</dbReference>
<sequence>MALKKWGYMSTIVATLFVIIGYSTPYWLVSDLNIPKIRYYNLGLWNVCLNNFRDPLYLYDMVFNGCRYIPIEDLWFIRDQILEPAFFIAVQVLFTFCLICVLIACALVIMYSMCCTPENYKMLYGISLDLLIAATFGTMAVIIFGARGDGRDWMPDPDHNYLSWSFALAVIGVYFLWVGSLLFFIEGRRTRKQEKSQQHINYGMSTHSKV</sequence>
<protein>
    <recommendedName>
        <fullName evidence="8">Claudin</fullName>
    </recommendedName>
</protein>
<comment type="subcellular location">
    <subcellularLocation>
        <location evidence="1">Membrane</location>
        <topology evidence="1">Multi-pass membrane protein</topology>
    </subcellularLocation>
</comment>
<dbReference type="GO" id="GO:0005918">
    <property type="term" value="C:septate junction"/>
    <property type="evidence" value="ECO:0007669"/>
    <property type="project" value="TreeGrafter"/>
</dbReference>
<accession>T1J6A5</accession>
<keyword evidence="4 5" id="KW-0472">Membrane</keyword>
<evidence type="ECO:0000313" key="7">
    <source>
        <dbReference type="Proteomes" id="UP000014500"/>
    </source>
</evidence>
<feature type="transmembrane region" description="Helical" evidence="5">
    <location>
        <begin position="7"/>
        <end position="28"/>
    </location>
</feature>
<dbReference type="Pfam" id="PF13903">
    <property type="entry name" value="Claudin_2"/>
    <property type="match status" value="1"/>
</dbReference>
<evidence type="ECO:0000256" key="2">
    <source>
        <dbReference type="ARBA" id="ARBA00022692"/>
    </source>
</evidence>
<dbReference type="GO" id="GO:0019991">
    <property type="term" value="P:septate junction assembly"/>
    <property type="evidence" value="ECO:0007669"/>
    <property type="project" value="TreeGrafter"/>
</dbReference>
<dbReference type="AlphaFoldDB" id="T1J6A5"/>
<feature type="transmembrane region" description="Helical" evidence="5">
    <location>
        <begin position="123"/>
        <end position="144"/>
    </location>
</feature>
<dbReference type="Proteomes" id="UP000014500">
    <property type="component" value="Unassembled WGS sequence"/>
</dbReference>
<keyword evidence="7" id="KW-1185">Reference proteome</keyword>
<evidence type="ECO:0000256" key="5">
    <source>
        <dbReference type="SAM" id="Phobius"/>
    </source>
</evidence>
<feature type="transmembrane region" description="Helical" evidence="5">
    <location>
        <begin position="85"/>
        <end position="111"/>
    </location>
</feature>
<dbReference type="OMA" id="GFYISVQ"/>